<name>A0ABT0HCP6_9FLAO</name>
<evidence type="ECO:0000256" key="1">
    <source>
        <dbReference type="SAM" id="SignalP"/>
    </source>
</evidence>
<proteinExistence type="predicted"/>
<evidence type="ECO:0000313" key="2">
    <source>
        <dbReference type="EMBL" id="MCK8481962.1"/>
    </source>
</evidence>
<organism evidence="2 3">
    <name type="scientific">Psychroserpens algicola</name>
    <dbReference type="NCBI Taxonomy" id="1719034"/>
    <lineage>
        <taxon>Bacteria</taxon>
        <taxon>Pseudomonadati</taxon>
        <taxon>Bacteroidota</taxon>
        <taxon>Flavobacteriia</taxon>
        <taxon>Flavobacteriales</taxon>
        <taxon>Flavobacteriaceae</taxon>
        <taxon>Psychroserpens</taxon>
    </lineage>
</organism>
<evidence type="ECO:0000313" key="3">
    <source>
        <dbReference type="Proteomes" id="UP001203687"/>
    </source>
</evidence>
<feature type="chain" id="PRO_5045960680" evidence="1">
    <location>
        <begin position="21"/>
        <end position="230"/>
    </location>
</feature>
<gene>
    <name evidence="2" type="ORF">MUY34_15110</name>
</gene>
<dbReference type="RefSeq" id="WP_248413728.1">
    <property type="nucleotide sequence ID" value="NZ_JALPQF010000017.1"/>
</dbReference>
<dbReference type="Proteomes" id="UP001203687">
    <property type="component" value="Unassembled WGS sequence"/>
</dbReference>
<accession>A0ABT0HCP6</accession>
<dbReference type="EMBL" id="JALPQF010000017">
    <property type="protein sequence ID" value="MCK8481962.1"/>
    <property type="molecule type" value="Genomic_DNA"/>
</dbReference>
<comment type="caution">
    <text evidence="2">The sequence shown here is derived from an EMBL/GenBank/DDBJ whole genome shotgun (WGS) entry which is preliminary data.</text>
</comment>
<feature type="signal peptide" evidence="1">
    <location>
        <begin position="1"/>
        <end position="20"/>
    </location>
</feature>
<keyword evidence="3" id="KW-1185">Reference proteome</keyword>
<sequence>MKSTKLLTILMLCGSLFAFSQDLIQTQTLVESGSGQIYTFDRSDKTIQGTPYIIDEFTPARVTADTEKIYNLRYNAITDQMEVQTEKNTIQAINKNIDGVKITFLKDEKTYQSANYINEDGIAERGYFIFVNNVNAKVNLLIKESKKFIERRPAKSSYQDTKPAHFKRVDDVFYIMLKNNTAQILPEKKKDMIKLFPEHSDKIEDFIKSNKIKTSKKEDLLELINFVNTL</sequence>
<reference evidence="2" key="1">
    <citation type="submission" date="2022-04" db="EMBL/GenBank/DDBJ databases">
        <authorList>
            <person name="Ren T."/>
        </authorList>
    </citation>
    <scope>NUCLEOTIDE SEQUENCE</scope>
    <source>
        <strain evidence="2">F63249</strain>
    </source>
</reference>
<keyword evidence="1" id="KW-0732">Signal</keyword>
<protein>
    <submittedName>
        <fullName evidence="2">Uncharacterized protein</fullName>
    </submittedName>
</protein>